<keyword evidence="5 16" id="KW-0963">Cytoplasm</keyword>
<evidence type="ECO:0000313" key="18">
    <source>
        <dbReference type="EMBL" id="HGV97701.1"/>
    </source>
</evidence>
<keyword evidence="6 16" id="KW-0820">tRNA-binding</keyword>
<keyword evidence="11 16" id="KW-0067">ATP-binding</keyword>
<feature type="binding site" evidence="16">
    <location>
        <position position="142"/>
    </location>
    <ligand>
        <name>Zn(2+)</name>
        <dbReference type="ChEBI" id="CHEBI:29105"/>
    </ligand>
</feature>
<evidence type="ECO:0000256" key="1">
    <source>
        <dbReference type="ARBA" id="ARBA00003314"/>
    </source>
</evidence>
<name>A0A7C4THM6_UNCW3</name>
<evidence type="ECO:0000256" key="7">
    <source>
        <dbReference type="ARBA" id="ARBA00022598"/>
    </source>
</evidence>
<dbReference type="InterPro" id="IPR001412">
    <property type="entry name" value="aa-tRNA-synth_I_CS"/>
</dbReference>
<dbReference type="PROSITE" id="PS00178">
    <property type="entry name" value="AA_TRNA_LIGASE_I"/>
    <property type="match status" value="1"/>
</dbReference>
<dbReference type="SUPFAM" id="SSF47323">
    <property type="entry name" value="Anticodon-binding domain of a subclass of class I aminoacyl-tRNA synthetases"/>
    <property type="match status" value="1"/>
</dbReference>
<comment type="similarity">
    <text evidence="3 16">Belongs to the class-I aminoacyl-tRNA synthetase family. MetG type 1 subfamily.</text>
</comment>
<dbReference type="PANTHER" id="PTHR45765">
    <property type="entry name" value="METHIONINE--TRNA LIGASE"/>
    <property type="match status" value="1"/>
</dbReference>
<evidence type="ECO:0000256" key="10">
    <source>
        <dbReference type="ARBA" id="ARBA00022833"/>
    </source>
</evidence>
<evidence type="ECO:0000256" key="8">
    <source>
        <dbReference type="ARBA" id="ARBA00022723"/>
    </source>
</evidence>
<comment type="cofactor">
    <cofactor evidence="16">
        <name>Zn(2+)</name>
        <dbReference type="ChEBI" id="CHEBI:29105"/>
    </cofactor>
    <text evidence="16">Binds 1 zinc ion per subunit.</text>
</comment>
<evidence type="ECO:0000256" key="13">
    <source>
        <dbReference type="ARBA" id="ARBA00022917"/>
    </source>
</evidence>
<dbReference type="NCBIfam" id="TIGR00399">
    <property type="entry name" value="metG_C_term"/>
    <property type="match status" value="1"/>
</dbReference>
<dbReference type="CDD" id="cd07957">
    <property type="entry name" value="Anticodon_Ia_Met"/>
    <property type="match status" value="1"/>
</dbReference>
<evidence type="ECO:0000256" key="5">
    <source>
        <dbReference type="ARBA" id="ARBA00022490"/>
    </source>
</evidence>
<evidence type="ECO:0000256" key="12">
    <source>
        <dbReference type="ARBA" id="ARBA00022884"/>
    </source>
</evidence>
<comment type="subunit">
    <text evidence="4 16">Homodimer.</text>
</comment>
<dbReference type="FunFam" id="2.20.28.20:FF:000001">
    <property type="entry name" value="Methionine--tRNA ligase"/>
    <property type="match status" value="1"/>
</dbReference>
<dbReference type="Gene3D" id="3.40.50.620">
    <property type="entry name" value="HUPs"/>
    <property type="match status" value="1"/>
</dbReference>
<evidence type="ECO:0000256" key="15">
    <source>
        <dbReference type="ARBA" id="ARBA00047364"/>
    </source>
</evidence>
<evidence type="ECO:0000256" key="16">
    <source>
        <dbReference type="HAMAP-Rule" id="MF_00098"/>
    </source>
</evidence>
<comment type="subcellular location">
    <subcellularLocation>
        <location evidence="2 16">Cytoplasm</location>
    </subcellularLocation>
</comment>
<feature type="binding site" evidence="16">
    <location>
        <position position="334"/>
    </location>
    <ligand>
        <name>ATP</name>
        <dbReference type="ChEBI" id="CHEBI:30616"/>
    </ligand>
</feature>
<dbReference type="InterPro" id="IPR009080">
    <property type="entry name" value="tRNAsynth_Ia_anticodon-bd"/>
</dbReference>
<keyword evidence="9 16" id="KW-0547">Nucleotide-binding</keyword>
<feature type="binding site" evidence="16">
    <location>
        <position position="155"/>
    </location>
    <ligand>
        <name>Zn(2+)</name>
        <dbReference type="ChEBI" id="CHEBI:29105"/>
    </ligand>
</feature>
<dbReference type="FunFam" id="2.40.50.140:FF:000042">
    <property type="entry name" value="Methionine--tRNA ligase"/>
    <property type="match status" value="1"/>
</dbReference>
<dbReference type="SUPFAM" id="SSF50249">
    <property type="entry name" value="Nucleic acid-binding proteins"/>
    <property type="match status" value="1"/>
</dbReference>
<dbReference type="NCBIfam" id="NF001100">
    <property type="entry name" value="PRK00133.1"/>
    <property type="match status" value="1"/>
</dbReference>
<keyword evidence="8 16" id="KW-0479">Metal-binding</keyword>
<dbReference type="PRINTS" id="PR01041">
    <property type="entry name" value="TRNASYNTHMET"/>
</dbReference>
<dbReference type="GO" id="GO:0006431">
    <property type="term" value="P:methionyl-tRNA aminoacylation"/>
    <property type="evidence" value="ECO:0007669"/>
    <property type="project" value="UniProtKB-UniRule"/>
</dbReference>
<evidence type="ECO:0000259" key="17">
    <source>
        <dbReference type="PROSITE" id="PS50886"/>
    </source>
</evidence>
<dbReference type="SUPFAM" id="SSF52374">
    <property type="entry name" value="Nucleotidylyl transferase"/>
    <property type="match status" value="1"/>
</dbReference>
<keyword evidence="7 16" id="KW-0436">Ligase</keyword>
<evidence type="ECO:0000256" key="6">
    <source>
        <dbReference type="ARBA" id="ARBA00022555"/>
    </source>
</evidence>
<dbReference type="GO" id="GO:0000049">
    <property type="term" value="F:tRNA binding"/>
    <property type="evidence" value="ECO:0007669"/>
    <property type="project" value="UniProtKB-UniRule"/>
</dbReference>
<dbReference type="PANTHER" id="PTHR45765:SF1">
    <property type="entry name" value="METHIONINE--TRNA LIGASE, CYTOPLASMIC"/>
    <property type="match status" value="1"/>
</dbReference>
<feature type="binding site" evidence="16">
    <location>
        <position position="158"/>
    </location>
    <ligand>
        <name>Zn(2+)</name>
        <dbReference type="ChEBI" id="CHEBI:29105"/>
    </ligand>
</feature>
<dbReference type="Gene3D" id="1.10.730.10">
    <property type="entry name" value="Isoleucyl-tRNA Synthetase, Domain 1"/>
    <property type="match status" value="1"/>
</dbReference>
<dbReference type="NCBIfam" id="TIGR00398">
    <property type="entry name" value="metG"/>
    <property type="match status" value="1"/>
</dbReference>
<dbReference type="InterPro" id="IPR014758">
    <property type="entry name" value="Met-tRNA_synth"/>
</dbReference>
<sequence>MKILVTSALPYANGDIHLGHLAGAYLPADIYVRYQRLKGRDVIHICGTDEHGVPITVMADQQKKSPKDIVDFYHQSIKRSFEEFGIIFDNFSRTTLPLHYKLAQDFFLKIYSQGFIYPKEIEQFYCPRCNRFLPDRYIVGRCPRCGIDGAKGDQCENCGRWLEPFQLIQPRCLICGAEPQKQKTTHWYFRLSQFQDRLAKWIEEKKDWKETVLTAVQGWLKEGLEDRPITRDMSWGVPVPLDEAKGKVLYVWFDAPIGYISSTMEWAEKKGEPDLWKEYWLNPETQLIHFIGKDNIVFHALIWPAMLMAYGDYILPSQIPANQFLNLEGEKLSTSRNYAIWLPEYLKDFPPDSLRYALSRNLPETRDSDFAWRDFQTWHNNELADILGNFVNRVLAFINKYYNSNVPTASSFTERENRILDLLHQAPRVIGEKIEKFEFKSALQEVLRIAQEGNRYFDYEEPWITRKTNPLICERTMYICMKMITSLAVLSEPFLPFTSRKIKEMINFKEQKWDEIGTPIVSPNIGKVEVLFQKIDDHIINLQIAKLKQKEITIEEFNKIELRAAKVLSAQMVPGSDQLLHIEVEIGKEKKQIVAKIGKHYRPEELVGRTIIVVNNLKPVVLKGVLSQGMLLAAQDKDSLVLLTTDKPIASGAKVT</sequence>
<dbReference type="Gene3D" id="2.20.28.20">
    <property type="entry name" value="Methionyl-tRNA synthetase, Zn-domain"/>
    <property type="match status" value="1"/>
</dbReference>
<dbReference type="AlphaFoldDB" id="A0A7C4THM6"/>
<dbReference type="InterPro" id="IPR014729">
    <property type="entry name" value="Rossmann-like_a/b/a_fold"/>
</dbReference>
<comment type="function">
    <text evidence="1 16">Is required not only for elongation of protein synthesis but also for the initiation of all mRNA translation through initiator tRNA(fMet) aminoacylation.</text>
</comment>
<dbReference type="CDD" id="cd00814">
    <property type="entry name" value="MetRS_core"/>
    <property type="match status" value="1"/>
</dbReference>
<dbReference type="InterPro" id="IPR004495">
    <property type="entry name" value="Met-tRNA-synth_bsu_C"/>
</dbReference>
<dbReference type="InterPro" id="IPR012340">
    <property type="entry name" value="NA-bd_OB-fold"/>
</dbReference>
<dbReference type="CDD" id="cd02800">
    <property type="entry name" value="tRNA_bind_EcMetRS_like"/>
    <property type="match status" value="1"/>
</dbReference>
<keyword evidence="10 16" id="KW-0862">Zinc</keyword>
<comment type="catalytic activity">
    <reaction evidence="15 16">
        <text>tRNA(Met) + L-methionine + ATP = L-methionyl-tRNA(Met) + AMP + diphosphate</text>
        <dbReference type="Rhea" id="RHEA:13481"/>
        <dbReference type="Rhea" id="RHEA-COMP:9667"/>
        <dbReference type="Rhea" id="RHEA-COMP:9698"/>
        <dbReference type="ChEBI" id="CHEBI:30616"/>
        <dbReference type="ChEBI" id="CHEBI:33019"/>
        <dbReference type="ChEBI" id="CHEBI:57844"/>
        <dbReference type="ChEBI" id="CHEBI:78442"/>
        <dbReference type="ChEBI" id="CHEBI:78530"/>
        <dbReference type="ChEBI" id="CHEBI:456215"/>
        <dbReference type="EC" id="6.1.1.10"/>
    </reaction>
</comment>
<reference evidence="18" key="1">
    <citation type="journal article" date="2020" name="mSystems">
        <title>Genome- and Community-Level Interaction Insights into Carbon Utilization and Element Cycling Functions of Hydrothermarchaeota in Hydrothermal Sediment.</title>
        <authorList>
            <person name="Zhou Z."/>
            <person name="Liu Y."/>
            <person name="Xu W."/>
            <person name="Pan J."/>
            <person name="Luo Z.H."/>
            <person name="Li M."/>
        </authorList>
    </citation>
    <scope>NUCLEOTIDE SEQUENCE [LARGE SCALE GENOMIC DNA]</scope>
    <source>
        <strain evidence="18">SpSt-774</strain>
    </source>
</reference>
<evidence type="ECO:0000256" key="9">
    <source>
        <dbReference type="ARBA" id="ARBA00022741"/>
    </source>
</evidence>
<dbReference type="InterPro" id="IPR041872">
    <property type="entry name" value="Anticodon_Met"/>
</dbReference>
<evidence type="ECO:0000256" key="2">
    <source>
        <dbReference type="ARBA" id="ARBA00004496"/>
    </source>
</evidence>
<dbReference type="Pfam" id="PF19303">
    <property type="entry name" value="Anticodon_3"/>
    <property type="match status" value="1"/>
</dbReference>
<dbReference type="GO" id="GO:0046872">
    <property type="term" value="F:metal ion binding"/>
    <property type="evidence" value="ECO:0007669"/>
    <property type="project" value="UniProtKB-KW"/>
</dbReference>
<evidence type="ECO:0000256" key="4">
    <source>
        <dbReference type="ARBA" id="ARBA00011738"/>
    </source>
</evidence>
<feature type="short sequence motif" description="'HIGH' region" evidence="16">
    <location>
        <begin position="10"/>
        <end position="20"/>
    </location>
</feature>
<organism evidence="18">
    <name type="scientific">candidate division WOR-3 bacterium</name>
    <dbReference type="NCBI Taxonomy" id="2052148"/>
    <lineage>
        <taxon>Bacteria</taxon>
        <taxon>Bacteria division WOR-3</taxon>
    </lineage>
</organism>
<dbReference type="Gene3D" id="2.40.50.140">
    <property type="entry name" value="Nucleic acid-binding proteins"/>
    <property type="match status" value="1"/>
</dbReference>
<feature type="short sequence motif" description="'KMSKS' region" evidence="16">
    <location>
        <begin position="331"/>
        <end position="335"/>
    </location>
</feature>
<accession>A0A7C4THM6</accession>
<dbReference type="HAMAP" id="MF_00098">
    <property type="entry name" value="Met_tRNA_synth_type1"/>
    <property type="match status" value="1"/>
</dbReference>
<dbReference type="GO" id="GO:0004825">
    <property type="term" value="F:methionine-tRNA ligase activity"/>
    <property type="evidence" value="ECO:0007669"/>
    <property type="project" value="UniProtKB-UniRule"/>
</dbReference>
<evidence type="ECO:0000256" key="11">
    <source>
        <dbReference type="ARBA" id="ARBA00022840"/>
    </source>
</evidence>
<dbReference type="GO" id="GO:0005829">
    <property type="term" value="C:cytosol"/>
    <property type="evidence" value="ECO:0007669"/>
    <property type="project" value="TreeGrafter"/>
</dbReference>
<evidence type="ECO:0000256" key="14">
    <source>
        <dbReference type="ARBA" id="ARBA00023146"/>
    </source>
</evidence>
<dbReference type="Pfam" id="PF01588">
    <property type="entry name" value="tRNA_bind"/>
    <property type="match status" value="1"/>
</dbReference>
<dbReference type="InterPro" id="IPR015413">
    <property type="entry name" value="Methionyl/Leucyl_tRNA_Synth"/>
</dbReference>
<dbReference type="PROSITE" id="PS50886">
    <property type="entry name" value="TRBD"/>
    <property type="match status" value="1"/>
</dbReference>
<dbReference type="InterPro" id="IPR029038">
    <property type="entry name" value="MetRS_Zn"/>
</dbReference>
<dbReference type="InterPro" id="IPR002547">
    <property type="entry name" value="tRNA-bd_dom"/>
</dbReference>
<keyword evidence="14 16" id="KW-0030">Aminoacyl-tRNA synthetase</keyword>
<evidence type="ECO:0000256" key="3">
    <source>
        <dbReference type="ARBA" id="ARBA00008258"/>
    </source>
</evidence>
<dbReference type="EMBL" id="DTGZ01000097">
    <property type="protein sequence ID" value="HGV97701.1"/>
    <property type="molecule type" value="Genomic_DNA"/>
</dbReference>
<feature type="binding site" evidence="16">
    <location>
        <position position="145"/>
    </location>
    <ligand>
        <name>Zn(2+)</name>
        <dbReference type="ChEBI" id="CHEBI:29105"/>
    </ligand>
</feature>
<feature type="domain" description="TRNA-binding" evidence="17">
    <location>
        <begin position="556"/>
        <end position="656"/>
    </location>
</feature>
<gene>
    <name evidence="16" type="primary">metG</name>
    <name evidence="18" type="ORF">ENV60_05335</name>
</gene>
<proteinExistence type="inferred from homology"/>
<keyword evidence="13 16" id="KW-0648">Protein biosynthesis</keyword>
<keyword evidence="12 16" id="KW-0694">RNA-binding</keyword>
<comment type="caution">
    <text evidence="18">The sequence shown here is derived from an EMBL/GenBank/DDBJ whole genome shotgun (WGS) entry which is preliminary data.</text>
</comment>
<protein>
    <recommendedName>
        <fullName evidence="16">Methionine--tRNA ligase</fullName>
        <ecNumber evidence="16">6.1.1.10</ecNumber>
    </recommendedName>
    <alternativeName>
        <fullName evidence="16">Methionyl-tRNA synthetase</fullName>
        <shortName evidence="16">MetRS</shortName>
    </alternativeName>
</protein>
<dbReference type="InterPro" id="IPR033911">
    <property type="entry name" value="MetRS_core"/>
</dbReference>
<dbReference type="SUPFAM" id="SSF57770">
    <property type="entry name" value="Methionyl-tRNA synthetase (MetRS), Zn-domain"/>
    <property type="match status" value="1"/>
</dbReference>
<dbReference type="Pfam" id="PF09334">
    <property type="entry name" value="tRNA-synt_1g"/>
    <property type="match status" value="1"/>
</dbReference>
<dbReference type="InterPro" id="IPR023458">
    <property type="entry name" value="Met-tRNA_ligase_1"/>
</dbReference>
<dbReference type="EC" id="6.1.1.10" evidence="16"/>
<dbReference type="GO" id="GO:0005524">
    <property type="term" value="F:ATP binding"/>
    <property type="evidence" value="ECO:0007669"/>
    <property type="project" value="UniProtKB-UniRule"/>
</dbReference>